<name>A0A2P5TMU3_9GAMM</name>
<feature type="signal peptide" evidence="2">
    <location>
        <begin position="1"/>
        <end position="30"/>
    </location>
</feature>
<evidence type="ECO:0000256" key="1">
    <source>
        <dbReference type="SAM" id="MobiDB-lite"/>
    </source>
</evidence>
<comment type="caution">
    <text evidence="3">The sequence shown here is derived from an EMBL/GenBank/DDBJ whole genome shotgun (WGS) entry which is preliminary data.</text>
</comment>
<dbReference type="EMBL" id="MPZM01000012">
    <property type="protein sequence ID" value="PPL16779.1"/>
    <property type="molecule type" value="Genomic_DNA"/>
</dbReference>
<dbReference type="InterPro" id="IPR045398">
    <property type="entry name" value="DUF6515"/>
</dbReference>
<feature type="compositionally biased region" description="Basic and acidic residues" evidence="1">
    <location>
        <begin position="32"/>
        <end position="56"/>
    </location>
</feature>
<accession>A0A2P5TMU3</accession>
<dbReference type="RefSeq" id="WP_104486175.1">
    <property type="nucleotide sequence ID" value="NZ_BMYB01000002.1"/>
</dbReference>
<keyword evidence="2" id="KW-0732">Signal</keyword>
<feature type="compositionally biased region" description="Basic residues" evidence="1">
    <location>
        <begin position="57"/>
        <end position="67"/>
    </location>
</feature>
<evidence type="ECO:0000256" key="2">
    <source>
        <dbReference type="SAM" id="SignalP"/>
    </source>
</evidence>
<proteinExistence type="predicted"/>
<dbReference type="AlphaFoldDB" id="A0A2P5TMU3"/>
<feature type="chain" id="PRO_5015144785" evidence="2">
    <location>
        <begin position="31"/>
        <end position="166"/>
    </location>
</feature>
<evidence type="ECO:0000313" key="3">
    <source>
        <dbReference type="EMBL" id="PPL16779.1"/>
    </source>
</evidence>
<dbReference type="OrthoDB" id="196716at2"/>
<gene>
    <name evidence="3" type="ORF">UN63_07605</name>
</gene>
<dbReference type="Pfam" id="PF20125">
    <property type="entry name" value="DUF6515"/>
    <property type="match status" value="1"/>
</dbReference>
<reference evidence="4" key="1">
    <citation type="submission" date="2016-11" db="EMBL/GenBank/DDBJ databases">
        <authorList>
            <person name="Sisinthy S."/>
            <person name="Ara S."/>
            <person name="Gundlapally S.R."/>
        </authorList>
    </citation>
    <scope>NUCLEOTIDE SEQUENCE [LARGE SCALE GENOMIC DNA]</scope>
    <source>
        <strain evidence="4">V1-41</strain>
    </source>
</reference>
<protein>
    <submittedName>
        <fullName evidence="3">Uncharacterized protein</fullName>
    </submittedName>
</protein>
<sequence>MILQLFKRRRCLLPLLGVLTFGLMAPQVLADRDDRGDGRSYDRGHDRSYDQGYDRHQGKHYGKHFKHRKHFRHHRYQRHYRQAPRRVRVVEQYYYQESPRHYYREHRSSGAHISVTLPLGTIVHGLPGGYVSFSLGGDPYYYHSGNYYRPYQRGYRVISPPSGHRW</sequence>
<feature type="region of interest" description="Disordered" evidence="1">
    <location>
        <begin position="32"/>
        <end position="67"/>
    </location>
</feature>
<evidence type="ECO:0000313" key="4">
    <source>
        <dbReference type="Proteomes" id="UP000242231"/>
    </source>
</evidence>
<keyword evidence="4" id="KW-1185">Reference proteome</keyword>
<dbReference type="Proteomes" id="UP000242231">
    <property type="component" value="Unassembled WGS sequence"/>
</dbReference>
<organism evidence="3 4">
    <name type="scientific">Oceanisphaera arctica</name>
    <dbReference type="NCBI Taxonomy" id="641510"/>
    <lineage>
        <taxon>Bacteria</taxon>
        <taxon>Pseudomonadati</taxon>
        <taxon>Pseudomonadota</taxon>
        <taxon>Gammaproteobacteria</taxon>
        <taxon>Aeromonadales</taxon>
        <taxon>Aeromonadaceae</taxon>
        <taxon>Oceanisphaera</taxon>
    </lineage>
</organism>